<dbReference type="InterPro" id="IPR010905">
    <property type="entry name" value="Glyco_hydro_88"/>
</dbReference>
<dbReference type="EMBL" id="LK028559">
    <property type="protein sequence ID" value="CDR31240.1"/>
    <property type="molecule type" value="Genomic_DNA"/>
</dbReference>
<dbReference type="GO" id="GO:0016787">
    <property type="term" value="F:hydrolase activity"/>
    <property type="evidence" value="ECO:0007669"/>
    <property type="project" value="UniProtKB-KW"/>
</dbReference>
<dbReference type="Proteomes" id="UP000032434">
    <property type="component" value="Chromosome 1"/>
</dbReference>
<dbReference type="InterPro" id="IPR008928">
    <property type="entry name" value="6-hairpin_glycosidase_sf"/>
</dbReference>
<keyword evidence="3" id="KW-1185">Reference proteome</keyword>
<organism evidence="2 3">
    <name type="scientific">Acholeplasma oculi</name>
    <dbReference type="NCBI Taxonomy" id="35623"/>
    <lineage>
        <taxon>Bacteria</taxon>
        <taxon>Bacillati</taxon>
        <taxon>Mycoplasmatota</taxon>
        <taxon>Mollicutes</taxon>
        <taxon>Acholeplasmatales</taxon>
        <taxon>Acholeplasmataceae</taxon>
        <taxon>Acholeplasma</taxon>
    </lineage>
</organism>
<dbReference type="HOGENOM" id="CLU_038720_1_0_14"/>
<dbReference type="PATRIC" id="fig|35623.3.peg.1167"/>
<dbReference type="GO" id="GO:0005975">
    <property type="term" value="P:carbohydrate metabolic process"/>
    <property type="evidence" value="ECO:0007669"/>
    <property type="project" value="InterPro"/>
</dbReference>
<evidence type="ECO:0000256" key="1">
    <source>
        <dbReference type="ARBA" id="ARBA00022801"/>
    </source>
</evidence>
<dbReference type="AlphaFoldDB" id="A0A061ABK0"/>
<evidence type="ECO:0000313" key="2">
    <source>
        <dbReference type="EMBL" id="CDR31240.1"/>
    </source>
</evidence>
<name>A0A061ABK0_9MOLU</name>
<dbReference type="PANTHER" id="PTHR33886">
    <property type="entry name" value="UNSATURATED RHAMNOGALACTURONAN HYDROLASE (EUROFUNG)"/>
    <property type="match status" value="1"/>
</dbReference>
<dbReference type="Gene3D" id="1.50.10.10">
    <property type="match status" value="1"/>
</dbReference>
<dbReference type="InParanoid" id="A0A061ABK0"/>
<dbReference type="FunCoup" id="A0A061ABK0">
    <property type="interactions" value="26"/>
</dbReference>
<dbReference type="Pfam" id="PF07470">
    <property type="entry name" value="Glyco_hydro_88"/>
    <property type="match status" value="1"/>
</dbReference>
<gene>
    <name evidence="2" type="ORF">Aocu_11670</name>
</gene>
<dbReference type="SUPFAM" id="SSF48208">
    <property type="entry name" value="Six-hairpin glycosidases"/>
    <property type="match status" value="1"/>
</dbReference>
<accession>A0A061ABK0</accession>
<dbReference type="RefSeq" id="WP_045750075.1">
    <property type="nucleotide sequence ID" value="NZ_FUZK01000001.1"/>
</dbReference>
<keyword evidence="1 2" id="KW-0378">Hydrolase</keyword>
<dbReference type="KEGG" id="aoc:Aocu_11670"/>
<dbReference type="STRING" id="35623.Aocu_11670"/>
<protein>
    <submittedName>
        <fullName evidence="2">Glycosyl hydrolase, family 88</fullName>
    </submittedName>
</protein>
<evidence type="ECO:0000313" key="3">
    <source>
        <dbReference type="Proteomes" id="UP000032434"/>
    </source>
</evidence>
<proteinExistence type="predicted"/>
<reference evidence="3" key="1">
    <citation type="submission" date="2014-05" db="EMBL/GenBank/DDBJ databases">
        <authorList>
            <person name="Kube M."/>
        </authorList>
    </citation>
    <scope>NUCLEOTIDE SEQUENCE [LARGE SCALE GENOMIC DNA]</scope>
</reference>
<dbReference type="PANTHER" id="PTHR33886:SF8">
    <property type="entry name" value="UNSATURATED RHAMNOGALACTURONAN HYDROLASE (EUROFUNG)"/>
    <property type="match status" value="1"/>
</dbReference>
<sequence>MDLYKVIEKYIDYLIKGSNPNQPLWNIELQKQGKDNRWNYIDGCFTSSLLSLYEATQDKKYLDFVDSFADYYVQDDGTIKGYDPLHYSTDDLSQSRILFNLYKYTQKEKYLYAIHHTYTQIEGHPRIDIGNFWHKAIYHDQVWLDGLYMMQVFYLNFENEFNFKKNYTDIINQFRNVRKIMFNEQDKLYYHCYDHSKTLFWADKKTGLSKHYWLRAIGWLTAAFADCAALMEDENYKLELASYLKECIDGLLTYQDKESKLFYNLVKLKDLEGNYTETSGSLLVAYAMMKAYNQNLLDISYYEKGKEIFDSIVSNRLVVENDQVTLKGIVLVSGLGPESNPRRDGSIEYYLSEPIVDNDAKGVGPLIMAYTEIITKEKHSK</sequence>
<dbReference type="InterPro" id="IPR012341">
    <property type="entry name" value="6hp_glycosidase-like_sf"/>
</dbReference>
<dbReference type="InterPro" id="IPR052043">
    <property type="entry name" value="PolySaccharide_Degr_Enz"/>
</dbReference>